<dbReference type="InterPro" id="IPR027304">
    <property type="entry name" value="Trigger_fact/SurA_dom_sf"/>
</dbReference>
<dbReference type="PROSITE" id="PS50198">
    <property type="entry name" value="PPIC_PPIASE_2"/>
    <property type="match status" value="1"/>
</dbReference>
<evidence type="ECO:0000259" key="7">
    <source>
        <dbReference type="PROSITE" id="PS50198"/>
    </source>
</evidence>
<dbReference type="EMBL" id="CP001291">
    <property type="protein sequence ID" value="ACK71903.1"/>
    <property type="molecule type" value="Genomic_DNA"/>
</dbReference>
<dbReference type="Gene3D" id="1.10.4030.10">
    <property type="entry name" value="Porin chaperone SurA, peptide-binding domain"/>
    <property type="match status" value="1"/>
</dbReference>
<feature type="domain" description="PpiC" evidence="7">
    <location>
        <begin position="121"/>
        <end position="212"/>
    </location>
</feature>
<dbReference type="InterPro" id="IPR050245">
    <property type="entry name" value="PrsA_foldase"/>
</dbReference>
<dbReference type="SUPFAM" id="SSF109998">
    <property type="entry name" value="Triger factor/SurA peptide-binding domain-like"/>
    <property type="match status" value="1"/>
</dbReference>
<evidence type="ECO:0000256" key="4">
    <source>
        <dbReference type="ARBA" id="ARBA00023110"/>
    </source>
</evidence>
<evidence type="ECO:0000256" key="2">
    <source>
        <dbReference type="ARBA" id="ARBA00013194"/>
    </source>
</evidence>
<gene>
    <name evidence="8" type="ordered locus">PCC7424_3511</name>
</gene>
<accession>B7KGH6</accession>
<evidence type="ECO:0000313" key="9">
    <source>
        <dbReference type="Proteomes" id="UP000002384"/>
    </source>
</evidence>
<evidence type="ECO:0000313" key="8">
    <source>
        <dbReference type="EMBL" id="ACK71903.1"/>
    </source>
</evidence>
<dbReference type="eggNOG" id="COG0760">
    <property type="taxonomic scope" value="Bacteria"/>
</dbReference>
<keyword evidence="4 6" id="KW-0697">Rotamase</keyword>
<dbReference type="KEGG" id="cyc:PCC7424_3511"/>
<organism evidence="8 9">
    <name type="scientific">Gloeothece citriformis (strain PCC 7424)</name>
    <name type="common">Cyanothece sp. (strain PCC 7424)</name>
    <dbReference type="NCBI Taxonomy" id="65393"/>
    <lineage>
        <taxon>Bacteria</taxon>
        <taxon>Bacillati</taxon>
        <taxon>Cyanobacteriota</taxon>
        <taxon>Cyanophyceae</taxon>
        <taxon>Oscillatoriophycideae</taxon>
        <taxon>Chroococcales</taxon>
        <taxon>Aphanothecaceae</taxon>
        <taxon>Gloeothece</taxon>
        <taxon>Gloeothece citriformis</taxon>
    </lineage>
</organism>
<reference evidence="9" key="1">
    <citation type="journal article" date="2011" name="MBio">
        <title>Novel metabolic attributes of the genus Cyanothece, comprising a group of unicellular nitrogen-fixing Cyanobacteria.</title>
        <authorList>
            <person name="Bandyopadhyay A."/>
            <person name="Elvitigala T."/>
            <person name="Welsh E."/>
            <person name="Stockel J."/>
            <person name="Liberton M."/>
            <person name="Min H."/>
            <person name="Sherman L.A."/>
            <person name="Pakrasi H.B."/>
        </authorList>
    </citation>
    <scope>NUCLEOTIDE SEQUENCE [LARGE SCALE GENOMIC DNA]</scope>
    <source>
        <strain evidence="9">PCC 7424</strain>
    </source>
</reference>
<comment type="catalytic activity">
    <reaction evidence="1">
        <text>[protein]-peptidylproline (omega=180) = [protein]-peptidylproline (omega=0)</text>
        <dbReference type="Rhea" id="RHEA:16237"/>
        <dbReference type="Rhea" id="RHEA-COMP:10747"/>
        <dbReference type="Rhea" id="RHEA-COMP:10748"/>
        <dbReference type="ChEBI" id="CHEBI:83833"/>
        <dbReference type="ChEBI" id="CHEBI:83834"/>
        <dbReference type="EC" id="5.2.1.8"/>
    </reaction>
</comment>
<dbReference type="SUPFAM" id="SSF54534">
    <property type="entry name" value="FKBP-like"/>
    <property type="match status" value="1"/>
</dbReference>
<proteinExistence type="predicted"/>
<dbReference type="Gene3D" id="3.10.50.40">
    <property type="match status" value="1"/>
</dbReference>
<dbReference type="PANTHER" id="PTHR47245:SF1">
    <property type="entry name" value="FOLDASE PROTEIN PRSA"/>
    <property type="match status" value="1"/>
</dbReference>
<evidence type="ECO:0000256" key="1">
    <source>
        <dbReference type="ARBA" id="ARBA00000971"/>
    </source>
</evidence>
<dbReference type="HOGENOM" id="CLU_082394_1_0_3"/>
<dbReference type="InterPro" id="IPR046357">
    <property type="entry name" value="PPIase_dom_sf"/>
</dbReference>
<sequence>MIMVNLQGVLIEWTEIESYLQKNGQLKEICQKVLHQKIINRVAQERHLTVTDEEIQAEADCFRRQMRLEKAADTLAWLADELMTPEDWETGIRERLLTQKLAESLFGKEVEKSFAENKLNFEQIILYQIIVPYETLAWEIFYQIEEEEISFYQAAHLYNFDAKSRYYCGFEGQVYRWILNPEISSVLFSSKVGEVIPPLKTEQGYHLFLIEEFISPELTPEIRQEILNKMFNEWLTRELNYLIFNSGEQLNTSSYQD</sequence>
<dbReference type="InterPro" id="IPR000297">
    <property type="entry name" value="PPIase_PpiC"/>
</dbReference>
<protein>
    <recommendedName>
        <fullName evidence="2">peptidylprolyl isomerase</fullName>
        <ecNumber evidence="2">5.2.1.8</ecNumber>
    </recommendedName>
</protein>
<dbReference type="GO" id="GO:0003755">
    <property type="term" value="F:peptidyl-prolyl cis-trans isomerase activity"/>
    <property type="evidence" value="ECO:0007669"/>
    <property type="project" value="UniProtKB-KW"/>
</dbReference>
<keyword evidence="5 6" id="KW-0413">Isomerase</keyword>
<evidence type="ECO:0000256" key="6">
    <source>
        <dbReference type="PROSITE-ProRule" id="PRU00278"/>
    </source>
</evidence>
<dbReference type="PANTHER" id="PTHR47245">
    <property type="entry name" value="PEPTIDYLPROLYL ISOMERASE"/>
    <property type="match status" value="1"/>
</dbReference>
<keyword evidence="3" id="KW-0732">Signal</keyword>
<dbReference type="Pfam" id="PF00639">
    <property type="entry name" value="Rotamase"/>
    <property type="match status" value="1"/>
</dbReference>
<dbReference type="STRING" id="65393.PCC7424_3511"/>
<evidence type="ECO:0000256" key="5">
    <source>
        <dbReference type="ARBA" id="ARBA00023235"/>
    </source>
</evidence>
<dbReference type="EC" id="5.2.1.8" evidence="2"/>
<dbReference type="AlphaFoldDB" id="B7KGH6"/>
<evidence type="ECO:0000256" key="3">
    <source>
        <dbReference type="ARBA" id="ARBA00022729"/>
    </source>
</evidence>
<keyword evidence="9" id="KW-1185">Reference proteome</keyword>
<dbReference type="Proteomes" id="UP000002384">
    <property type="component" value="Chromosome"/>
</dbReference>
<name>B7KGH6_GLOC7</name>